<feature type="region of interest" description="Disordered" evidence="1">
    <location>
        <begin position="89"/>
        <end position="145"/>
    </location>
</feature>
<comment type="caution">
    <text evidence="2">The sequence shown here is derived from an EMBL/GenBank/DDBJ whole genome shotgun (WGS) entry which is preliminary data.</text>
</comment>
<dbReference type="Proteomes" id="UP001632037">
    <property type="component" value="Unassembled WGS sequence"/>
</dbReference>
<dbReference type="AlphaFoldDB" id="A0ABD3ERR9"/>
<accession>A0ABD3ERR9</accession>
<evidence type="ECO:0008006" key="4">
    <source>
        <dbReference type="Google" id="ProtNLM"/>
    </source>
</evidence>
<organism evidence="2 3">
    <name type="scientific">Phytophthora oleae</name>
    <dbReference type="NCBI Taxonomy" id="2107226"/>
    <lineage>
        <taxon>Eukaryota</taxon>
        <taxon>Sar</taxon>
        <taxon>Stramenopiles</taxon>
        <taxon>Oomycota</taxon>
        <taxon>Peronosporomycetes</taxon>
        <taxon>Peronosporales</taxon>
        <taxon>Peronosporaceae</taxon>
        <taxon>Phytophthora</taxon>
    </lineage>
</organism>
<dbReference type="EMBL" id="JBIMZQ010000068">
    <property type="protein sequence ID" value="KAL3657165.1"/>
    <property type="molecule type" value="Genomic_DNA"/>
</dbReference>
<gene>
    <name evidence="2" type="ORF">V7S43_017959</name>
</gene>
<evidence type="ECO:0000313" key="2">
    <source>
        <dbReference type="EMBL" id="KAL3657165.1"/>
    </source>
</evidence>
<name>A0ABD3ERR9_9STRA</name>
<protein>
    <recommendedName>
        <fullName evidence="4">Terminase small subunit</fullName>
    </recommendedName>
</protein>
<keyword evidence="3" id="KW-1185">Reference proteome</keyword>
<evidence type="ECO:0000313" key="3">
    <source>
        <dbReference type="Proteomes" id="UP001632037"/>
    </source>
</evidence>
<sequence length="145" mass="16251">MNAANAHRERMILEEDASFDVYLAAVRGGYQFILENTPRSLAELIAARARRQAYLTYSAAADAVDEASRQVANAVLNMLVKGDLGRRRARHRRANALRSERHRAMNIAGGDQIETQQGHDDEPMQQDEPRQPEIIEVDGSDEGHQ</sequence>
<reference evidence="2 3" key="1">
    <citation type="submission" date="2024-09" db="EMBL/GenBank/DDBJ databases">
        <title>Genome sequencing and assembly of Phytophthora oleae, isolate VK10A, causative agent of rot of olive drupes.</title>
        <authorList>
            <person name="Conti Taguali S."/>
            <person name="Riolo M."/>
            <person name="La Spada F."/>
            <person name="Cacciola S.O."/>
            <person name="Dionisio G."/>
        </authorList>
    </citation>
    <scope>NUCLEOTIDE SEQUENCE [LARGE SCALE GENOMIC DNA]</scope>
    <source>
        <strain evidence="2 3">VK10A</strain>
    </source>
</reference>
<feature type="compositionally biased region" description="Basic and acidic residues" evidence="1">
    <location>
        <begin position="117"/>
        <end position="133"/>
    </location>
</feature>
<proteinExistence type="predicted"/>
<evidence type="ECO:0000256" key="1">
    <source>
        <dbReference type="SAM" id="MobiDB-lite"/>
    </source>
</evidence>
<feature type="compositionally biased region" description="Acidic residues" evidence="1">
    <location>
        <begin position="135"/>
        <end position="145"/>
    </location>
</feature>